<evidence type="ECO:0000256" key="1">
    <source>
        <dbReference type="SAM" id="SignalP"/>
    </source>
</evidence>
<sequence>MMKKNVLAVAAAAIIASGVALASANDNNVMRRQGNTYIVNTTTLCGQRGYRSTTPLEVYIQGNKVVKVVALKNAETPQIFSKVARQLLPQMAGKSLKKAAAVDAVSGATMSSRAVKANVAAAVAYYKKHK</sequence>
<evidence type="ECO:0000313" key="3">
    <source>
        <dbReference type="EMBL" id="GJG59518.1"/>
    </source>
</evidence>
<dbReference type="GO" id="GO:0010181">
    <property type="term" value="F:FMN binding"/>
    <property type="evidence" value="ECO:0007669"/>
    <property type="project" value="InterPro"/>
</dbReference>
<dbReference type="SMART" id="SM00900">
    <property type="entry name" value="FMN_bind"/>
    <property type="match status" value="1"/>
</dbReference>
<dbReference type="Pfam" id="PF04205">
    <property type="entry name" value="FMN_bind"/>
    <property type="match status" value="1"/>
</dbReference>
<dbReference type="InterPro" id="IPR007329">
    <property type="entry name" value="FMN-bd"/>
</dbReference>
<keyword evidence="1" id="KW-0732">Signal</keyword>
<dbReference type="GO" id="GO:0016020">
    <property type="term" value="C:membrane"/>
    <property type="evidence" value="ECO:0007669"/>
    <property type="project" value="InterPro"/>
</dbReference>
<dbReference type="AlphaFoldDB" id="A0A9R1CBE7"/>
<feature type="signal peptide" evidence="1">
    <location>
        <begin position="1"/>
        <end position="22"/>
    </location>
</feature>
<dbReference type="RefSeq" id="WP_306421501.1">
    <property type="nucleotide sequence ID" value="NZ_BPTU01000002.1"/>
</dbReference>
<comment type="caution">
    <text evidence="3">The sequence shown here is derived from an EMBL/GenBank/DDBJ whole genome shotgun (WGS) entry which is preliminary data.</text>
</comment>
<evidence type="ECO:0000259" key="2">
    <source>
        <dbReference type="SMART" id="SM00900"/>
    </source>
</evidence>
<dbReference type="GeneID" id="72466440"/>
<feature type="domain" description="FMN-binding" evidence="2">
    <location>
        <begin position="49"/>
        <end position="126"/>
    </location>
</feature>
<organism evidence="3 4">
    <name type="scientific">Prevotella lacticifex</name>
    <dbReference type="NCBI Taxonomy" id="2854755"/>
    <lineage>
        <taxon>Bacteria</taxon>
        <taxon>Pseudomonadati</taxon>
        <taxon>Bacteroidota</taxon>
        <taxon>Bacteroidia</taxon>
        <taxon>Bacteroidales</taxon>
        <taxon>Prevotellaceae</taxon>
        <taxon>Prevotella</taxon>
    </lineage>
</organism>
<dbReference type="EMBL" id="BPUB01000002">
    <property type="protein sequence ID" value="GJG59518.1"/>
    <property type="molecule type" value="Genomic_DNA"/>
</dbReference>
<name>A0A9R1CBE7_9BACT</name>
<dbReference type="Proteomes" id="UP000825483">
    <property type="component" value="Unassembled WGS sequence"/>
</dbReference>
<gene>
    <name evidence="3" type="ORF">PRLR5076_23690</name>
</gene>
<reference evidence="3" key="1">
    <citation type="journal article" date="2022" name="Int. J. Syst. Evol. Microbiol.">
        <title>Prevotella lacticifex sp. nov., isolated from the rumen of cows.</title>
        <authorList>
            <person name="Shinkai T."/>
            <person name="Ikeyama N."/>
            <person name="Kumagai M."/>
            <person name="Ohmori H."/>
            <person name="Sakamoto M."/>
            <person name="Ohkuma M."/>
            <person name="Mitsumori M."/>
        </authorList>
    </citation>
    <scope>NUCLEOTIDE SEQUENCE</scope>
    <source>
        <strain evidence="3">R5076</strain>
    </source>
</reference>
<feature type="chain" id="PRO_5040328603" description="FMN-binding domain-containing protein" evidence="1">
    <location>
        <begin position="23"/>
        <end position="130"/>
    </location>
</feature>
<evidence type="ECO:0000313" key="4">
    <source>
        <dbReference type="Proteomes" id="UP000825483"/>
    </source>
</evidence>
<keyword evidence="4" id="KW-1185">Reference proteome</keyword>
<protein>
    <recommendedName>
        <fullName evidence="2">FMN-binding domain-containing protein</fullName>
    </recommendedName>
</protein>
<accession>A0A9R1CBE7</accession>
<proteinExistence type="predicted"/>